<name>A0A922IDZ8_DERFA</name>
<feature type="region of interest" description="Disordered" evidence="1">
    <location>
        <begin position="267"/>
        <end position="378"/>
    </location>
</feature>
<comment type="caution">
    <text evidence="3">The sequence shown here is derived from an EMBL/GenBank/DDBJ whole genome shotgun (WGS) entry which is preliminary data.</text>
</comment>
<feature type="compositionally biased region" description="Basic residues" evidence="1">
    <location>
        <begin position="299"/>
        <end position="308"/>
    </location>
</feature>
<evidence type="ECO:0000256" key="1">
    <source>
        <dbReference type="SAM" id="MobiDB-lite"/>
    </source>
</evidence>
<reference evidence="2" key="3">
    <citation type="journal article" date="2021" name="World Allergy Organ. J.">
        <title>Chromosome-level assembly of Dermatophagoides farinae genome and transcriptome reveals two novel allergens Der f 37 and Der f 39.</title>
        <authorList>
            <person name="Chen J."/>
            <person name="Cai Z."/>
            <person name="Fan D."/>
            <person name="Hu J."/>
            <person name="Hou Y."/>
            <person name="He Y."/>
            <person name="Zhang Z."/>
            <person name="Zhao Z."/>
            <person name="Gao P."/>
            <person name="Hu W."/>
            <person name="Sun J."/>
            <person name="Li J."/>
            <person name="Ji K."/>
        </authorList>
    </citation>
    <scope>NUCLEOTIDE SEQUENCE</scope>
    <source>
        <strain evidence="2">JKM2019</strain>
    </source>
</reference>
<accession>A0A922IDZ8</accession>
<reference evidence="3" key="1">
    <citation type="submission" date="2013-05" db="EMBL/GenBank/DDBJ databases">
        <authorList>
            <person name="Yim A.K.Y."/>
            <person name="Chan T.F."/>
            <person name="Ji K.M."/>
            <person name="Liu X.Y."/>
            <person name="Zhou J.W."/>
            <person name="Li R.Q."/>
            <person name="Yang K.Y."/>
            <person name="Li J."/>
            <person name="Li M."/>
            <person name="Law P.T.W."/>
            <person name="Wu Y.L."/>
            <person name="Cai Z.L."/>
            <person name="Qin H."/>
            <person name="Bao Y."/>
            <person name="Leung R.K.K."/>
            <person name="Ng P.K.S."/>
            <person name="Zou J."/>
            <person name="Zhong X.J."/>
            <person name="Ran P.X."/>
            <person name="Zhong N.S."/>
            <person name="Liu Z.G."/>
            <person name="Tsui S.K.W."/>
        </authorList>
    </citation>
    <scope>NUCLEOTIDE SEQUENCE</scope>
    <source>
        <strain evidence="3">Derf</strain>
        <tissue evidence="3">Whole organism</tissue>
    </source>
</reference>
<protein>
    <submittedName>
        <fullName evidence="3">Uncharacterized protein</fullName>
    </submittedName>
</protein>
<dbReference type="EMBL" id="SDOV01000004">
    <property type="protein sequence ID" value="KAH7641998.1"/>
    <property type="molecule type" value="Genomic_DNA"/>
</dbReference>
<dbReference type="Proteomes" id="UP000828236">
    <property type="component" value="Unassembled WGS sequence"/>
</dbReference>
<feature type="compositionally biased region" description="Basic residues" evidence="1">
    <location>
        <begin position="318"/>
        <end position="336"/>
    </location>
</feature>
<dbReference type="Proteomes" id="UP000790347">
    <property type="component" value="Unassembled WGS sequence"/>
</dbReference>
<reference evidence="2" key="2">
    <citation type="submission" date="2020-06" db="EMBL/GenBank/DDBJ databases">
        <authorList>
            <person name="Ji K."/>
            <person name="Li J."/>
        </authorList>
    </citation>
    <scope>NUCLEOTIDE SEQUENCE</scope>
    <source>
        <strain evidence="2">JKM2019</strain>
        <tissue evidence="2">Whole body</tissue>
    </source>
</reference>
<dbReference type="EMBL" id="ASGP02000001">
    <property type="protein sequence ID" value="KAH9529108.1"/>
    <property type="molecule type" value="Genomic_DNA"/>
</dbReference>
<gene>
    <name evidence="3" type="ORF">DERF_003011</name>
    <name evidence="2" type="ORF">HUG17_5043</name>
</gene>
<reference evidence="3" key="4">
    <citation type="journal article" date="2022" name="Res Sq">
        <title>Comparative Genomics Reveals Insights into the Divergent Evolution of Astigmatic Mites and Household Pest Adaptations.</title>
        <authorList>
            <person name="Xiong Q."/>
            <person name="Wan A.T.-Y."/>
            <person name="Liu X.-Y."/>
            <person name="Fung C.S.-H."/>
            <person name="Xiao X."/>
            <person name="Malainual N."/>
            <person name="Hou J."/>
            <person name="Wang L."/>
            <person name="Wang M."/>
            <person name="Yang K."/>
            <person name="Cui Y."/>
            <person name="Leung E."/>
            <person name="Nong W."/>
            <person name="Shin S.-K."/>
            <person name="Au S."/>
            <person name="Jeong K.Y."/>
            <person name="Chew F.T."/>
            <person name="Hui J."/>
            <person name="Leung T.F."/>
            <person name="Tungtrongchitr A."/>
            <person name="Zhong N."/>
            <person name="Liu Z."/>
            <person name="Tsui S."/>
        </authorList>
    </citation>
    <scope>NUCLEOTIDE SEQUENCE</scope>
    <source>
        <strain evidence="3">Derf</strain>
        <tissue evidence="3">Whole organism</tissue>
    </source>
</reference>
<feature type="compositionally biased region" description="Basic residues" evidence="1">
    <location>
        <begin position="349"/>
        <end position="370"/>
    </location>
</feature>
<dbReference type="AlphaFoldDB" id="A0A922IDZ8"/>
<proteinExistence type="predicted"/>
<evidence type="ECO:0000313" key="4">
    <source>
        <dbReference type="Proteomes" id="UP000790347"/>
    </source>
</evidence>
<feature type="compositionally biased region" description="Low complexity" evidence="1">
    <location>
        <begin position="272"/>
        <end position="298"/>
    </location>
</feature>
<organism evidence="3 4">
    <name type="scientific">Dermatophagoides farinae</name>
    <name type="common">American house dust mite</name>
    <dbReference type="NCBI Taxonomy" id="6954"/>
    <lineage>
        <taxon>Eukaryota</taxon>
        <taxon>Metazoa</taxon>
        <taxon>Ecdysozoa</taxon>
        <taxon>Arthropoda</taxon>
        <taxon>Chelicerata</taxon>
        <taxon>Arachnida</taxon>
        <taxon>Acari</taxon>
        <taxon>Acariformes</taxon>
        <taxon>Sarcoptiformes</taxon>
        <taxon>Astigmata</taxon>
        <taxon>Psoroptidia</taxon>
        <taxon>Analgoidea</taxon>
        <taxon>Pyroglyphidae</taxon>
        <taxon>Dermatophagoidinae</taxon>
        <taxon>Dermatophagoides</taxon>
    </lineage>
</organism>
<evidence type="ECO:0000313" key="2">
    <source>
        <dbReference type="EMBL" id="KAH7641998.1"/>
    </source>
</evidence>
<keyword evidence="4" id="KW-1185">Reference proteome</keyword>
<sequence>MMTIQKQRSEHLFQSLEQKRLDRSFTIRLPRFMDIGKYITCNYFYETAARFSSDERRRSFYKSLRIGDKFIAKVMHIYNRNAEVLLVWSYKRDIHDLRLKANLRLEPHLRTSKSNRNFNNDNDDQNIERSELINVELIDFEHISYHLDVIRCGPNEKYGHSEDLDEIDETAIRHGRYRTIGPDQQSFYDYMMDHNDLRNPSLVKLHPFTSMKNFDHVINCLEYRNEIKAQKLRINYESTIIAHTSKAKITPSDIEQTPKTVSDIVKLNFPESSSQKRSRSSSTTSTSSDSESSSSLSSHGHHRHRRYKSKDGNVSNHKQTKNKKRHHHKTKKSRHNRISDSSSETESRKSHKRKKRKKKKTSKYSKHRSRTNNNDNRIDDKILQLLKFT</sequence>
<evidence type="ECO:0000313" key="3">
    <source>
        <dbReference type="EMBL" id="KAH9529108.1"/>
    </source>
</evidence>